<evidence type="ECO:0000313" key="1">
    <source>
        <dbReference type="EMBL" id="EKD12150.1"/>
    </source>
</evidence>
<proteinExistence type="predicted"/>
<dbReference type="AlphaFoldDB" id="K1W5K6"/>
<dbReference type="InParanoid" id="K1W5K6"/>
<keyword evidence="2" id="KW-1185">Reference proteome</keyword>
<organism evidence="1 2">
    <name type="scientific">Marssonina brunnea f. sp. multigermtubi (strain MB_m1)</name>
    <name type="common">Marssonina leaf spot fungus</name>
    <dbReference type="NCBI Taxonomy" id="1072389"/>
    <lineage>
        <taxon>Eukaryota</taxon>
        <taxon>Fungi</taxon>
        <taxon>Dikarya</taxon>
        <taxon>Ascomycota</taxon>
        <taxon>Pezizomycotina</taxon>
        <taxon>Leotiomycetes</taxon>
        <taxon>Helotiales</taxon>
        <taxon>Drepanopezizaceae</taxon>
        <taxon>Drepanopeziza</taxon>
    </lineage>
</organism>
<sequence length="165" mass="19001">MAAWDRGAASATARGRSKDFLPSGVDRSSGAWDQGIAPKYCYPHDSSKRADDMRDYNFKRSYPMLDSLGKVLQNQPPPLLTLPFRLRVICTLRREVHHNQQIFIMRHHHENFVLRIRFNDLGNRSLRLIGIVRYAFAVFRPCETWVTDVVPMPVTLDDCLNTLSV</sequence>
<dbReference type="Proteomes" id="UP000006753">
    <property type="component" value="Unassembled WGS sequence"/>
</dbReference>
<reference evidence="1" key="1">
    <citation type="journal article" date="2012" name="BMC Genomics">
        <title>Sequencing the genome of Marssonina brunnea reveals fungus-poplar co-evolution.</title>
        <authorList>
            <person name="Zhu S."/>
            <person name="Cao Y.-Z."/>
            <person name="Jiang C."/>
            <person name="Tan B.-Y."/>
            <person name="Wang Z."/>
            <person name="Feng S."/>
            <person name="Zhang L."/>
            <person name="Su X.-H."/>
            <person name="Brejova B."/>
            <person name="Vinar T."/>
            <person name="Xu M."/>
            <person name="Wang M.-X."/>
            <person name="Zhang S.-G."/>
            <person name="Huang M.-R."/>
            <person name="Wu R."/>
            <person name="Zhou Y."/>
        </authorList>
    </citation>
    <scope>NUCLEOTIDE SEQUENCE [LARGE SCALE GENOMIC DNA]</scope>
    <source>
        <strain evidence="1">MB_m1</strain>
    </source>
</reference>
<dbReference type="EMBL" id="JH921462">
    <property type="protein sequence ID" value="EKD12150.1"/>
    <property type="molecule type" value="Genomic_DNA"/>
</dbReference>
<evidence type="ECO:0000313" key="2">
    <source>
        <dbReference type="Proteomes" id="UP000006753"/>
    </source>
</evidence>
<protein>
    <submittedName>
        <fullName evidence="1">Uncharacterized protein</fullName>
    </submittedName>
</protein>
<gene>
    <name evidence="1" type="ORF">MBM_09649</name>
</gene>
<name>K1W5K6_MARBU</name>
<dbReference type="HOGENOM" id="CLU_1611135_0_0_1"/>
<accession>K1W5K6</accession>
<dbReference type="KEGG" id="mbe:MBM_09649"/>